<feature type="domain" description="Rhodanese" evidence="1">
    <location>
        <begin position="43"/>
        <end position="130"/>
    </location>
</feature>
<sequence>MNNILTIILILLIAYILYPKIMIRFNKNVKNVSGQEVVKLIRENKNLIILDVRSKSEYQTGHINASKLMPANEIASRISELEKFRGKPILVHCASGGRSPKAVNVLLKNKFGPIYHMNHGLSDFNGNLKK</sequence>
<dbReference type="InterPro" id="IPR050229">
    <property type="entry name" value="GlpE_sulfurtransferase"/>
</dbReference>
<evidence type="ECO:0000313" key="3">
    <source>
        <dbReference type="Proteomes" id="UP001164733"/>
    </source>
</evidence>
<dbReference type="Proteomes" id="UP001164733">
    <property type="component" value="Chromosome"/>
</dbReference>
<dbReference type="CDD" id="cd00158">
    <property type="entry name" value="RHOD"/>
    <property type="match status" value="1"/>
</dbReference>
<gene>
    <name evidence="2" type="ORF">LL038_22370</name>
</gene>
<dbReference type="AlphaFoldDB" id="A0AA47EHV8"/>
<dbReference type="PANTHER" id="PTHR43031">
    <property type="entry name" value="FAD-DEPENDENT OXIDOREDUCTASE"/>
    <property type="match status" value="1"/>
</dbReference>
<proteinExistence type="predicted"/>
<accession>A0AA47EHV8</accession>
<organism evidence="2 3">
    <name type="scientific">Clostridium estertheticum</name>
    <dbReference type="NCBI Taxonomy" id="238834"/>
    <lineage>
        <taxon>Bacteria</taxon>
        <taxon>Bacillati</taxon>
        <taxon>Bacillota</taxon>
        <taxon>Clostridia</taxon>
        <taxon>Eubacteriales</taxon>
        <taxon>Clostridiaceae</taxon>
        <taxon>Clostridium</taxon>
    </lineage>
</organism>
<dbReference type="SMART" id="SM00450">
    <property type="entry name" value="RHOD"/>
    <property type="match status" value="1"/>
</dbReference>
<name>A0AA47EHV8_9CLOT</name>
<dbReference type="EMBL" id="CP086239">
    <property type="protein sequence ID" value="WAG60251.1"/>
    <property type="molecule type" value="Genomic_DNA"/>
</dbReference>
<dbReference type="PROSITE" id="PS50206">
    <property type="entry name" value="RHODANESE_3"/>
    <property type="match status" value="1"/>
</dbReference>
<reference evidence="2" key="1">
    <citation type="submission" date="2021-11" db="EMBL/GenBank/DDBJ databases">
        <title>Clostridia strains as spoilage organisms.</title>
        <authorList>
            <person name="Wambui J."/>
            <person name="Stevens M.J.A."/>
            <person name="Stephan R."/>
        </authorList>
    </citation>
    <scope>NUCLEOTIDE SEQUENCE</scope>
    <source>
        <strain evidence="2">CF009</strain>
    </source>
</reference>
<protein>
    <submittedName>
        <fullName evidence="2">Rhodanese-like domain-containing protein</fullName>
    </submittedName>
</protein>
<evidence type="ECO:0000313" key="2">
    <source>
        <dbReference type="EMBL" id="WAG60251.1"/>
    </source>
</evidence>
<dbReference type="Pfam" id="PF00581">
    <property type="entry name" value="Rhodanese"/>
    <property type="match status" value="1"/>
</dbReference>
<evidence type="ECO:0000259" key="1">
    <source>
        <dbReference type="PROSITE" id="PS50206"/>
    </source>
</evidence>
<dbReference type="RefSeq" id="WP_216120877.1">
    <property type="nucleotide sequence ID" value="NZ_CP086239.1"/>
</dbReference>
<dbReference type="PANTHER" id="PTHR43031:SF18">
    <property type="entry name" value="RHODANESE-RELATED SULFURTRANSFERASES"/>
    <property type="match status" value="1"/>
</dbReference>
<dbReference type="InterPro" id="IPR001763">
    <property type="entry name" value="Rhodanese-like_dom"/>
</dbReference>